<name>A0A9N7YNH8_PLEPL</name>
<evidence type="ECO:0000256" key="1">
    <source>
        <dbReference type="SAM" id="MobiDB-lite"/>
    </source>
</evidence>
<protein>
    <submittedName>
        <fullName evidence="2">Uncharacterized protein</fullName>
    </submittedName>
</protein>
<comment type="caution">
    <text evidence="2">The sequence shown here is derived from an EMBL/GenBank/DDBJ whole genome shotgun (WGS) entry which is preliminary data.</text>
</comment>
<evidence type="ECO:0000313" key="3">
    <source>
        <dbReference type="Proteomes" id="UP001153269"/>
    </source>
</evidence>
<dbReference type="EMBL" id="CADEAL010002146">
    <property type="protein sequence ID" value="CAB1438359.1"/>
    <property type="molecule type" value="Genomic_DNA"/>
</dbReference>
<keyword evidence="3" id="KW-1185">Reference proteome</keyword>
<dbReference type="AlphaFoldDB" id="A0A9N7YNH8"/>
<evidence type="ECO:0000313" key="2">
    <source>
        <dbReference type="EMBL" id="CAB1438359.1"/>
    </source>
</evidence>
<reference evidence="2" key="1">
    <citation type="submission" date="2020-03" db="EMBL/GenBank/DDBJ databases">
        <authorList>
            <person name="Weist P."/>
        </authorList>
    </citation>
    <scope>NUCLEOTIDE SEQUENCE</scope>
</reference>
<gene>
    <name evidence="2" type="ORF">PLEPLA_LOCUS26299</name>
</gene>
<dbReference type="Proteomes" id="UP001153269">
    <property type="component" value="Unassembled WGS sequence"/>
</dbReference>
<organism evidence="2 3">
    <name type="scientific">Pleuronectes platessa</name>
    <name type="common">European plaice</name>
    <dbReference type="NCBI Taxonomy" id="8262"/>
    <lineage>
        <taxon>Eukaryota</taxon>
        <taxon>Metazoa</taxon>
        <taxon>Chordata</taxon>
        <taxon>Craniata</taxon>
        <taxon>Vertebrata</taxon>
        <taxon>Euteleostomi</taxon>
        <taxon>Actinopterygii</taxon>
        <taxon>Neopterygii</taxon>
        <taxon>Teleostei</taxon>
        <taxon>Neoteleostei</taxon>
        <taxon>Acanthomorphata</taxon>
        <taxon>Carangaria</taxon>
        <taxon>Pleuronectiformes</taxon>
        <taxon>Pleuronectoidei</taxon>
        <taxon>Pleuronectidae</taxon>
        <taxon>Pleuronectes</taxon>
    </lineage>
</organism>
<sequence length="99" mass="10018">MILAGQPTGTRGANKSSLYGSRSPGSIIAGPHGSQAVLSPPDVSTSPRLPSCCRLSEEGVDPGDLSLLPAKALEPEQFALQSHARGDACLSCFITGGLG</sequence>
<accession>A0A9N7YNH8</accession>
<proteinExistence type="predicted"/>
<feature type="compositionally biased region" description="Polar residues" evidence="1">
    <location>
        <begin position="7"/>
        <end position="24"/>
    </location>
</feature>
<feature type="region of interest" description="Disordered" evidence="1">
    <location>
        <begin position="1"/>
        <end position="51"/>
    </location>
</feature>